<name>A0A0K6IPG3_9GAMM</name>
<dbReference type="PROSITE" id="PS00061">
    <property type="entry name" value="ADH_SHORT"/>
    <property type="match status" value="1"/>
</dbReference>
<evidence type="ECO:0000256" key="3">
    <source>
        <dbReference type="RuleBase" id="RU000363"/>
    </source>
</evidence>
<dbReference type="InterPro" id="IPR002347">
    <property type="entry name" value="SDR_fam"/>
</dbReference>
<dbReference type="InterPro" id="IPR020904">
    <property type="entry name" value="Sc_DH/Rdtase_CS"/>
</dbReference>
<dbReference type="AlphaFoldDB" id="A0A0K6IPG3"/>
<dbReference type="FunFam" id="3.40.50.720:FF:000215">
    <property type="entry name" value="3-hydroxyacyl-CoA dehydrogenase type-2"/>
    <property type="match status" value="1"/>
</dbReference>
<dbReference type="InterPro" id="IPR036291">
    <property type="entry name" value="NAD(P)-bd_dom_sf"/>
</dbReference>
<reference evidence="6" key="1">
    <citation type="submission" date="2015-08" db="EMBL/GenBank/DDBJ databases">
        <authorList>
            <person name="Varghese N."/>
        </authorList>
    </citation>
    <scope>NUCLEOTIDE SEQUENCE [LARGE SCALE GENOMIC DNA]</scope>
    <source>
        <strain evidence="6">JCM 18476</strain>
    </source>
</reference>
<dbReference type="PRINTS" id="PR00080">
    <property type="entry name" value="SDRFAMILY"/>
</dbReference>
<gene>
    <name evidence="5" type="ORF">Ga0061065_1097</name>
</gene>
<dbReference type="PANTHER" id="PTHR43658:SF8">
    <property type="entry name" value="17-BETA-HYDROXYSTEROID DEHYDROGENASE 14-RELATED"/>
    <property type="match status" value="1"/>
</dbReference>
<proteinExistence type="inferred from homology"/>
<dbReference type="PANTHER" id="PTHR43658">
    <property type="entry name" value="SHORT-CHAIN DEHYDROGENASE/REDUCTASE"/>
    <property type="match status" value="1"/>
</dbReference>
<keyword evidence="6" id="KW-1185">Reference proteome</keyword>
<evidence type="ECO:0000256" key="2">
    <source>
        <dbReference type="ARBA" id="ARBA00023002"/>
    </source>
</evidence>
<dbReference type="SUPFAM" id="SSF51735">
    <property type="entry name" value="NAD(P)-binding Rossmann-fold domains"/>
    <property type="match status" value="1"/>
</dbReference>
<dbReference type="PRINTS" id="PR00081">
    <property type="entry name" value="GDHRDH"/>
</dbReference>
<dbReference type="CDD" id="cd05371">
    <property type="entry name" value="HSD10-like_SDR_c"/>
    <property type="match status" value="1"/>
</dbReference>
<dbReference type="STRING" id="1137284.GCA_001418205_02712"/>
<evidence type="ECO:0000259" key="4">
    <source>
        <dbReference type="SMART" id="SM00822"/>
    </source>
</evidence>
<keyword evidence="2" id="KW-0560">Oxidoreductase</keyword>
<dbReference type="SMART" id="SM00822">
    <property type="entry name" value="PKS_KR"/>
    <property type="match status" value="1"/>
</dbReference>
<comment type="similarity">
    <text evidence="1 3">Belongs to the short-chain dehydrogenases/reductases (SDR) family.</text>
</comment>
<sequence>MQVQGRHFVVTGSASGIGEAVARRLHGLGASVSLADINEQGLKRVAESLGERVQYAVTDISDEASVKASLDQAVATFGEINGLVNCAGIPGAERVVGREGPHSLAGFERALRINLLGTFNMIRLAADKMQHNEPQSTQERGVIINTASVAAFDGQIGQAAYSASKGGVTAMTLPIARELARFGIRVMTIAPGIFKTPMMDVLPEEVQQSLGAAVPFPPRLGDPDEFAMLAQQIIENCMLNGEVIRLDGAIRMAAK</sequence>
<accession>A0A0K6IPG3</accession>
<protein>
    <submittedName>
        <fullName evidence="5">NAD(P)-dependent dehydrogenase, short-chain alcohol dehydrogenase family</fullName>
    </submittedName>
</protein>
<organism evidence="5 6">
    <name type="scientific">Marinomonas fungiae</name>
    <dbReference type="NCBI Taxonomy" id="1137284"/>
    <lineage>
        <taxon>Bacteria</taxon>
        <taxon>Pseudomonadati</taxon>
        <taxon>Pseudomonadota</taxon>
        <taxon>Gammaproteobacteria</taxon>
        <taxon>Oceanospirillales</taxon>
        <taxon>Oceanospirillaceae</taxon>
        <taxon>Marinomonas</taxon>
    </lineage>
</organism>
<dbReference type="EMBL" id="CYHG01000009">
    <property type="protein sequence ID" value="CUB05015.1"/>
    <property type="molecule type" value="Genomic_DNA"/>
</dbReference>
<dbReference type="Gene3D" id="3.40.50.720">
    <property type="entry name" value="NAD(P)-binding Rossmann-like Domain"/>
    <property type="match status" value="1"/>
</dbReference>
<dbReference type="InterPro" id="IPR057326">
    <property type="entry name" value="KR_dom"/>
</dbReference>
<dbReference type="OrthoDB" id="9794138at2"/>
<evidence type="ECO:0000256" key="1">
    <source>
        <dbReference type="ARBA" id="ARBA00006484"/>
    </source>
</evidence>
<evidence type="ECO:0000313" key="5">
    <source>
        <dbReference type="EMBL" id="CUB05015.1"/>
    </source>
</evidence>
<dbReference type="RefSeq" id="WP_055463780.1">
    <property type="nucleotide sequence ID" value="NZ_CYHG01000009.1"/>
</dbReference>
<dbReference type="Proteomes" id="UP000182769">
    <property type="component" value="Unassembled WGS sequence"/>
</dbReference>
<dbReference type="GO" id="GO:0016491">
    <property type="term" value="F:oxidoreductase activity"/>
    <property type="evidence" value="ECO:0007669"/>
    <property type="project" value="UniProtKB-KW"/>
</dbReference>
<feature type="domain" description="Ketoreductase" evidence="4">
    <location>
        <begin position="6"/>
        <end position="187"/>
    </location>
</feature>
<evidence type="ECO:0000313" key="6">
    <source>
        <dbReference type="Proteomes" id="UP000182769"/>
    </source>
</evidence>
<dbReference type="Pfam" id="PF00106">
    <property type="entry name" value="adh_short"/>
    <property type="match status" value="1"/>
</dbReference>